<gene>
    <name evidence="4" type="ORF">SAMN02745149_00311</name>
</gene>
<dbReference type="InterPro" id="IPR036388">
    <property type="entry name" value="WH-like_DNA-bd_sf"/>
</dbReference>
<accession>A0A1T4JI97</accession>
<evidence type="ECO:0000313" key="5">
    <source>
        <dbReference type="Proteomes" id="UP000190423"/>
    </source>
</evidence>
<sequence length="383" mass="43730">MAYLWQNAGWPDFFWDNSKLLNPLLELHSNQGILEGQMRLMGFSVQSESAINRFTQEIKNSFEIEGVNLDESSLRSSVARTLGLENIILAKGGQLDKNRPHINSIVEVITDAVHNCNAPLSQERLFSWHKKLFGNPSGNESFNGLYKIHVGEYRTDCNGPMRVISGFGRNEQVHFEAPPAGILQKEMARFFDWFNFDSEEQNLSSVIKSAVAHLYFVELHPFEDGNGRLARVIADMALCRGDKNSAHTDHLYSMSSQLCRERKEYYEMLHYIETSGSLDITQWLLWYSGCMNRAVLSVISELEQTQKRREFWAKADSFGINERQRKILGMLLNDFEGNLTSQKYAKICKCSQDTANRDISRLIKADILAKTEAGGRSTCYKLK</sequence>
<feature type="binding site" evidence="2">
    <location>
        <begin position="224"/>
        <end position="231"/>
    </location>
    <ligand>
        <name>ATP</name>
        <dbReference type="ChEBI" id="CHEBI:30616"/>
    </ligand>
</feature>
<dbReference type="Gene3D" id="1.10.3290.10">
    <property type="entry name" value="Fido-like domain"/>
    <property type="match status" value="1"/>
</dbReference>
<dbReference type="InterPro" id="IPR040198">
    <property type="entry name" value="Fido_containing"/>
</dbReference>
<evidence type="ECO:0000256" key="1">
    <source>
        <dbReference type="PIRSR" id="PIRSR640198-1"/>
    </source>
</evidence>
<dbReference type="GO" id="GO:0005524">
    <property type="term" value="F:ATP binding"/>
    <property type="evidence" value="ECO:0007669"/>
    <property type="project" value="UniProtKB-KW"/>
</dbReference>
<dbReference type="PANTHER" id="PTHR13504:SF33">
    <property type="entry name" value="FIC FAMILY PROTEIN"/>
    <property type="match status" value="1"/>
</dbReference>
<organism evidence="4 5">
    <name type="scientific">Treponema porcinum</name>
    <dbReference type="NCBI Taxonomy" id="261392"/>
    <lineage>
        <taxon>Bacteria</taxon>
        <taxon>Pseudomonadati</taxon>
        <taxon>Spirochaetota</taxon>
        <taxon>Spirochaetia</taxon>
        <taxon>Spirochaetales</taxon>
        <taxon>Treponemataceae</taxon>
        <taxon>Treponema</taxon>
    </lineage>
</organism>
<proteinExistence type="predicted"/>
<dbReference type="GeneID" id="78315633"/>
<dbReference type="SUPFAM" id="SSF46785">
    <property type="entry name" value="Winged helix' DNA-binding domain"/>
    <property type="match status" value="1"/>
</dbReference>
<dbReference type="RefSeq" id="WP_078932221.1">
    <property type="nucleotide sequence ID" value="NZ_FUWG01000002.1"/>
</dbReference>
<dbReference type="PANTHER" id="PTHR13504">
    <property type="entry name" value="FIDO DOMAIN-CONTAINING PROTEIN DDB_G0283145"/>
    <property type="match status" value="1"/>
</dbReference>
<dbReference type="InterPro" id="IPR036597">
    <property type="entry name" value="Fido-like_dom_sf"/>
</dbReference>
<evidence type="ECO:0000256" key="2">
    <source>
        <dbReference type="PIRSR" id="PIRSR640198-2"/>
    </source>
</evidence>
<dbReference type="Proteomes" id="UP000190423">
    <property type="component" value="Unassembled WGS sequence"/>
</dbReference>
<dbReference type="Gene3D" id="1.10.10.10">
    <property type="entry name" value="Winged helix-like DNA-binding domain superfamily/Winged helix DNA-binding domain"/>
    <property type="match status" value="1"/>
</dbReference>
<keyword evidence="2" id="KW-0547">Nucleotide-binding</keyword>
<feature type="domain" description="Fido" evidence="3">
    <location>
        <begin position="120"/>
        <end position="289"/>
    </location>
</feature>
<dbReference type="SUPFAM" id="SSF140931">
    <property type="entry name" value="Fic-like"/>
    <property type="match status" value="1"/>
</dbReference>
<reference evidence="4 5" key="1">
    <citation type="submission" date="2017-02" db="EMBL/GenBank/DDBJ databases">
        <authorList>
            <person name="Peterson S.W."/>
        </authorList>
    </citation>
    <scope>NUCLEOTIDE SEQUENCE [LARGE SCALE GENOMIC DNA]</scope>
    <source>
        <strain evidence="4 5">ATCC BAA-908</strain>
    </source>
</reference>
<protein>
    <submittedName>
        <fullName evidence="4">Fic family protein</fullName>
    </submittedName>
</protein>
<dbReference type="Pfam" id="PF02661">
    <property type="entry name" value="Fic"/>
    <property type="match status" value="1"/>
</dbReference>
<dbReference type="AlphaFoldDB" id="A0A1T4JI97"/>
<dbReference type="Pfam" id="PF13776">
    <property type="entry name" value="DUF4172"/>
    <property type="match status" value="1"/>
</dbReference>
<evidence type="ECO:0000259" key="3">
    <source>
        <dbReference type="PROSITE" id="PS51459"/>
    </source>
</evidence>
<dbReference type="InterPro" id="IPR025230">
    <property type="entry name" value="DUF4172"/>
</dbReference>
<dbReference type="PROSITE" id="PS51459">
    <property type="entry name" value="FIDO"/>
    <property type="match status" value="1"/>
</dbReference>
<dbReference type="OrthoDB" id="9813719at2"/>
<dbReference type="InterPro" id="IPR003812">
    <property type="entry name" value="Fido"/>
</dbReference>
<keyword evidence="5" id="KW-1185">Reference proteome</keyword>
<dbReference type="EMBL" id="FUWG01000002">
    <property type="protein sequence ID" value="SJZ29863.1"/>
    <property type="molecule type" value="Genomic_DNA"/>
</dbReference>
<evidence type="ECO:0000313" key="4">
    <source>
        <dbReference type="EMBL" id="SJZ29863.1"/>
    </source>
</evidence>
<dbReference type="InterPro" id="IPR036390">
    <property type="entry name" value="WH_DNA-bd_sf"/>
</dbReference>
<dbReference type="STRING" id="261392.SAMN02745149_00311"/>
<keyword evidence="2" id="KW-0067">ATP-binding</keyword>
<feature type="active site" evidence="1">
    <location>
        <position position="220"/>
    </location>
</feature>
<name>A0A1T4JI97_TREPO</name>